<evidence type="ECO:0008006" key="4">
    <source>
        <dbReference type="Google" id="ProtNLM"/>
    </source>
</evidence>
<feature type="compositionally biased region" description="Low complexity" evidence="1">
    <location>
        <begin position="332"/>
        <end position="356"/>
    </location>
</feature>
<dbReference type="Proteomes" id="UP000007015">
    <property type="component" value="Chromosome 3"/>
</dbReference>
<dbReference type="InterPro" id="IPR013083">
    <property type="entry name" value="Znf_RING/FYVE/PHD"/>
</dbReference>
<feature type="region of interest" description="Disordered" evidence="1">
    <location>
        <begin position="185"/>
        <end position="211"/>
    </location>
</feature>
<dbReference type="STRING" id="39946.B8ANZ1"/>
<evidence type="ECO:0000313" key="3">
    <source>
        <dbReference type="Proteomes" id="UP000007015"/>
    </source>
</evidence>
<dbReference type="GO" id="GO:0006511">
    <property type="term" value="P:ubiquitin-dependent protein catabolic process"/>
    <property type="evidence" value="ECO:0007669"/>
    <property type="project" value="TreeGrafter"/>
</dbReference>
<dbReference type="PANTHER" id="PTHR15439">
    <property type="entry name" value="RETINOBLASTOMA-BINDING PROTEIN 6"/>
    <property type="match status" value="1"/>
</dbReference>
<dbReference type="InterPro" id="IPR033489">
    <property type="entry name" value="RBBP6"/>
</dbReference>
<dbReference type="Gramene" id="BGIOSGA010797-TA">
    <property type="protein sequence ID" value="BGIOSGA010797-PA"/>
    <property type="gene ID" value="BGIOSGA010797"/>
</dbReference>
<dbReference type="GO" id="GO:0006397">
    <property type="term" value="P:mRNA processing"/>
    <property type="evidence" value="ECO:0007669"/>
    <property type="project" value="InterPro"/>
</dbReference>
<feature type="region of interest" description="Disordered" evidence="1">
    <location>
        <begin position="377"/>
        <end position="396"/>
    </location>
</feature>
<reference evidence="2 3" key="1">
    <citation type="journal article" date="2005" name="PLoS Biol.">
        <title>The genomes of Oryza sativa: a history of duplications.</title>
        <authorList>
            <person name="Yu J."/>
            <person name="Wang J."/>
            <person name="Lin W."/>
            <person name="Li S."/>
            <person name="Li H."/>
            <person name="Zhou J."/>
            <person name="Ni P."/>
            <person name="Dong W."/>
            <person name="Hu S."/>
            <person name="Zeng C."/>
            <person name="Zhang J."/>
            <person name="Zhang Y."/>
            <person name="Li R."/>
            <person name="Xu Z."/>
            <person name="Li S."/>
            <person name="Li X."/>
            <person name="Zheng H."/>
            <person name="Cong L."/>
            <person name="Lin L."/>
            <person name="Yin J."/>
            <person name="Geng J."/>
            <person name="Li G."/>
            <person name="Shi J."/>
            <person name="Liu J."/>
            <person name="Lv H."/>
            <person name="Li J."/>
            <person name="Wang J."/>
            <person name="Deng Y."/>
            <person name="Ran L."/>
            <person name="Shi X."/>
            <person name="Wang X."/>
            <person name="Wu Q."/>
            <person name="Li C."/>
            <person name="Ren X."/>
            <person name="Wang J."/>
            <person name="Wang X."/>
            <person name="Li D."/>
            <person name="Liu D."/>
            <person name="Zhang X."/>
            <person name="Ji Z."/>
            <person name="Zhao W."/>
            <person name="Sun Y."/>
            <person name="Zhang Z."/>
            <person name="Bao J."/>
            <person name="Han Y."/>
            <person name="Dong L."/>
            <person name="Ji J."/>
            <person name="Chen P."/>
            <person name="Wu S."/>
            <person name="Liu J."/>
            <person name="Xiao Y."/>
            <person name="Bu D."/>
            <person name="Tan J."/>
            <person name="Yang L."/>
            <person name="Ye C."/>
            <person name="Zhang J."/>
            <person name="Xu J."/>
            <person name="Zhou Y."/>
            <person name="Yu Y."/>
            <person name="Zhang B."/>
            <person name="Zhuang S."/>
            <person name="Wei H."/>
            <person name="Liu B."/>
            <person name="Lei M."/>
            <person name="Yu H."/>
            <person name="Li Y."/>
            <person name="Xu H."/>
            <person name="Wei S."/>
            <person name="He X."/>
            <person name="Fang L."/>
            <person name="Zhang Z."/>
            <person name="Zhang Y."/>
            <person name="Huang X."/>
            <person name="Su Z."/>
            <person name="Tong W."/>
            <person name="Li J."/>
            <person name="Tong Z."/>
            <person name="Li S."/>
            <person name="Ye J."/>
            <person name="Wang L."/>
            <person name="Fang L."/>
            <person name="Lei T."/>
            <person name="Chen C."/>
            <person name="Chen H."/>
            <person name="Xu Z."/>
            <person name="Li H."/>
            <person name="Huang H."/>
            <person name="Zhang F."/>
            <person name="Xu H."/>
            <person name="Li N."/>
            <person name="Zhao C."/>
            <person name="Li S."/>
            <person name="Dong L."/>
            <person name="Huang Y."/>
            <person name="Li L."/>
            <person name="Xi Y."/>
            <person name="Qi Q."/>
            <person name="Li W."/>
            <person name="Zhang B."/>
            <person name="Hu W."/>
            <person name="Zhang Y."/>
            <person name="Tian X."/>
            <person name="Jiao Y."/>
            <person name="Liang X."/>
            <person name="Jin J."/>
            <person name="Gao L."/>
            <person name="Zheng W."/>
            <person name="Hao B."/>
            <person name="Liu S."/>
            <person name="Wang W."/>
            <person name="Yuan L."/>
            <person name="Cao M."/>
            <person name="McDermott J."/>
            <person name="Samudrala R."/>
            <person name="Wang J."/>
            <person name="Wong G.K."/>
            <person name="Yang H."/>
        </authorList>
    </citation>
    <scope>NUCLEOTIDE SEQUENCE [LARGE SCALE GENOMIC DNA]</scope>
    <source>
        <strain evidence="3">cv. 93-11</strain>
    </source>
</reference>
<evidence type="ECO:0000256" key="1">
    <source>
        <dbReference type="SAM" id="MobiDB-lite"/>
    </source>
</evidence>
<dbReference type="PANTHER" id="PTHR15439:SF16">
    <property type="entry name" value="OS03G0335100 PROTEIN"/>
    <property type="match status" value="1"/>
</dbReference>
<sequence length="471" mass="49901">MANWRSNGVPFGLTHHANHSTTAQCMTALPTRCLPRRATCQPAPPAGAHWAIPLRRDRQTRPWSSLHDDEELIRFTTYKQDTRMAPYVFRVTLTIVQKQGGHLLRARAGAFCLRRGAQAPHHGHRAPRPWTFARPGPRDSVALCSDKTGEEYADEDELIPSGCTVVVRRRVSGPPAETIVELTVKKPMSEGGGSSSDSGAPSTGAEVDDEEKAISSVIDAAQLKWEPRRHKEPASGESDGVIPAELYCKICRNVMADAVVTSKCCFDSFCDGCIRDHIASKSKCACGAQARADDLIPNTTLRTTIANLLATTTGAAASASSGTDKTRSSAGSNAAHPAAPLSPAASQASRSSNVSSEKAEHSDGGASTSKKIATISGALGPRKAQETVAGDHSAESGARAVHGGDHYGVPFCPATGYVDPFFFGGMPFGADPYMYYGGVPYGCGGAPNGYYGGEELRDRKRARVSPGTGCW</sequence>
<feature type="region of interest" description="Disordered" evidence="1">
    <location>
        <begin position="316"/>
        <end position="371"/>
    </location>
</feature>
<feature type="compositionally biased region" description="Low complexity" evidence="1">
    <location>
        <begin position="195"/>
        <end position="204"/>
    </location>
</feature>
<name>B8ANZ1_ORYSI</name>
<gene>
    <name evidence="2" type="ORF">OsI_11440</name>
</gene>
<dbReference type="SUPFAM" id="SSF57850">
    <property type="entry name" value="RING/U-box"/>
    <property type="match status" value="1"/>
</dbReference>
<protein>
    <recommendedName>
        <fullName evidence="4">DWNN domain-containing protein</fullName>
    </recommendedName>
</protein>
<dbReference type="AlphaFoldDB" id="B8ANZ1"/>
<proteinExistence type="predicted"/>
<dbReference type="EMBL" id="CM000128">
    <property type="protein sequence ID" value="EEC75195.1"/>
    <property type="molecule type" value="Genomic_DNA"/>
</dbReference>
<dbReference type="GO" id="GO:0005634">
    <property type="term" value="C:nucleus"/>
    <property type="evidence" value="ECO:0007669"/>
    <property type="project" value="TreeGrafter"/>
</dbReference>
<organism evidence="2 3">
    <name type="scientific">Oryza sativa subsp. indica</name>
    <name type="common">Rice</name>
    <dbReference type="NCBI Taxonomy" id="39946"/>
    <lineage>
        <taxon>Eukaryota</taxon>
        <taxon>Viridiplantae</taxon>
        <taxon>Streptophyta</taxon>
        <taxon>Embryophyta</taxon>
        <taxon>Tracheophyta</taxon>
        <taxon>Spermatophyta</taxon>
        <taxon>Magnoliopsida</taxon>
        <taxon>Liliopsida</taxon>
        <taxon>Poales</taxon>
        <taxon>Poaceae</taxon>
        <taxon>BOP clade</taxon>
        <taxon>Oryzoideae</taxon>
        <taxon>Oryzeae</taxon>
        <taxon>Oryzinae</taxon>
        <taxon>Oryza</taxon>
        <taxon>Oryza sativa</taxon>
    </lineage>
</organism>
<dbReference type="GO" id="GO:0061630">
    <property type="term" value="F:ubiquitin protein ligase activity"/>
    <property type="evidence" value="ECO:0007669"/>
    <property type="project" value="InterPro"/>
</dbReference>
<dbReference type="HOGENOM" id="CLU_580600_0_0_1"/>
<evidence type="ECO:0000313" key="2">
    <source>
        <dbReference type="EMBL" id="EEC75195.1"/>
    </source>
</evidence>
<accession>B8ANZ1</accession>
<keyword evidence="3" id="KW-1185">Reference proteome</keyword>
<dbReference type="CDD" id="cd16620">
    <property type="entry name" value="vRING-HC-C4C4_RBBP6"/>
    <property type="match status" value="1"/>
</dbReference>
<dbReference type="Gene3D" id="3.30.40.10">
    <property type="entry name" value="Zinc/RING finger domain, C3HC4 (zinc finger)"/>
    <property type="match status" value="1"/>
</dbReference>
<dbReference type="GO" id="GO:0016567">
    <property type="term" value="P:protein ubiquitination"/>
    <property type="evidence" value="ECO:0007669"/>
    <property type="project" value="InterPro"/>
</dbReference>